<accession>A0A1M5UMR8</accession>
<dbReference type="AlphaFoldDB" id="A0A1M5UMR8"/>
<evidence type="ECO:0000259" key="1">
    <source>
        <dbReference type="Pfam" id="PF03031"/>
    </source>
</evidence>
<keyword evidence="3" id="KW-1185">Reference proteome</keyword>
<dbReference type="RefSeq" id="WP_200804677.1">
    <property type="nucleotide sequence ID" value="NZ_FQXG01000003.1"/>
</dbReference>
<dbReference type="SUPFAM" id="SSF56784">
    <property type="entry name" value="HAD-like"/>
    <property type="match status" value="1"/>
</dbReference>
<organism evidence="2 3">
    <name type="scientific">Ferrimonas marina</name>
    <dbReference type="NCBI Taxonomy" id="299255"/>
    <lineage>
        <taxon>Bacteria</taxon>
        <taxon>Pseudomonadati</taxon>
        <taxon>Pseudomonadota</taxon>
        <taxon>Gammaproteobacteria</taxon>
        <taxon>Alteromonadales</taxon>
        <taxon>Ferrimonadaceae</taxon>
        <taxon>Ferrimonas</taxon>
    </lineage>
</organism>
<dbReference type="Proteomes" id="UP000184268">
    <property type="component" value="Unassembled WGS sequence"/>
</dbReference>
<protein>
    <submittedName>
        <fullName evidence="2">NLI interacting factor-like phosphatase</fullName>
    </submittedName>
</protein>
<reference evidence="2 3" key="1">
    <citation type="submission" date="2016-11" db="EMBL/GenBank/DDBJ databases">
        <authorList>
            <person name="Jaros S."/>
            <person name="Januszkiewicz K."/>
            <person name="Wedrychowicz H."/>
        </authorList>
    </citation>
    <scope>NUCLEOTIDE SEQUENCE [LARGE SCALE GENOMIC DNA]</scope>
    <source>
        <strain evidence="2 3">DSM 16917</strain>
    </source>
</reference>
<dbReference type="Pfam" id="PF03031">
    <property type="entry name" value="NIF"/>
    <property type="match status" value="1"/>
</dbReference>
<gene>
    <name evidence="2" type="ORF">SAMN02745129_2641</name>
</gene>
<evidence type="ECO:0000313" key="2">
    <source>
        <dbReference type="EMBL" id="SHH64241.1"/>
    </source>
</evidence>
<dbReference type="InterPro" id="IPR004274">
    <property type="entry name" value="FCP1_dom"/>
</dbReference>
<sequence>MLALYIWRTVVTLDIIALDLEGTLISNAISQYPRPHLYQFLEGCHSLAPRLVMYTTVSESRFREIAALLVSEGVAPSWFSTMEYIAWTGREKDLAFIPGADINKTVLVDDVEAYVADGQLTQWIPIAQFASPYPDTDTELLNALEAIRNHAK</sequence>
<dbReference type="EMBL" id="FQXG01000003">
    <property type="protein sequence ID" value="SHH64241.1"/>
    <property type="molecule type" value="Genomic_DNA"/>
</dbReference>
<feature type="domain" description="FCP1 homology" evidence="1">
    <location>
        <begin position="16"/>
        <end position="148"/>
    </location>
</feature>
<dbReference type="STRING" id="299255.SAMN02745129_2641"/>
<proteinExistence type="predicted"/>
<dbReference type="InterPro" id="IPR023214">
    <property type="entry name" value="HAD_sf"/>
</dbReference>
<dbReference type="InterPro" id="IPR036412">
    <property type="entry name" value="HAD-like_sf"/>
</dbReference>
<name>A0A1M5UMR8_9GAMM</name>
<dbReference type="Gene3D" id="3.40.50.1000">
    <property type="entry name" value="HAD superfamily/HAD-like"/>
    <property type="match status" value="1"/>
</dbReference>
<evidence type="ECO:0000313" key="3">
    <source>
        <dbReference type="Proteomes" id="UP000184268"/>
    </source>
</evidence>